<organism evidence="3 4">
    <name type="scientific">Microbacterium invictum</name>
    <dbReference type="NCBI Taxonomy" id="515415"/>
    <lineage>
        <taxon>Bacteria</taxon>
        <taxon>Bacillati</taxon>
        <taxon>Actinomycetota</taxon>
        <taxon>Actinomycetes</taxon>
        <taxon>Micrococcales</taxon>
        <taxon>Microbacteriaceae</taxon>
        <taxon>Microbacterium</taxon>
    </lineage>
</organism>
<feature type="compositionally biased region" description="Gly residues" evidence="1">
    <location>
        <begin position="236"/>
        <end position="253"/>
    </location>
</feature>
<name>A0ABZ0VAB9_9MICO</name>
<dbReference type="InterPro" id="IPR003615">
    <property type="entry name" value="HNH_nuc"/>
</dbReference>
<dbReference type="RefSeq" id="WP_322410344.1">
    <property type="nucleotide sequence ID" value="NZ_CP139779.1"/>
</dbReference>
<dbReference type="Proteomes" id="UP001324533">
    <property type="component" value="Chromosome"/>
</dbReference>
<evidence type="ECO:0000313" key="3">
    <source>
        <dbReference type="EMBL" id="WQB70194.1"/>
    </source>
</evidence>
<evidence type="ECO:0000259" key="2">
    <source>
        <dbReference type="Pfam" id="PF02720"/>
    </source>
</evidence>
<proteinExistence type="predicted"/>
<dbReference type="CDD" id="cd00085">
    <property type="entry name" value="HNHc"/>
    <property type="match status" value="1"/>
</dbReference>
<evidence type="ECO:0000313" key="4">
    <source>
        <dbReference type="Proteomes" id="UP001324533"/>
    </source>
</evidence>
<evidence type="ECO:0000256" key="1">
    <source>
        <dbReference type="SAM" id="MobiDB-lite"/>
    </source>
</evidence>
<feature type="domain" description="DUF222" evidence="2">
    <location>
        <begin position="278"/>
        <end position="390"/>
    </location>
</feature>
<dbReference type="EMBL" id="CP139779">
    <property type="protein sequence ID" value="WQB70194.1"/>
    <property type="molecule type" value="Genomic_DNA"/>
</dbReference>
<dbReference type="Pfam" id="PF02720">
    <property type="entry name" value="DUF222"/>
    <property type="match status" value="2"/>
</dbReference>
<gene>
    <name evidence="3" type="ORF">T9R20_16070</name>
</gene>
<protein>
    <submittedName>
        <fullName evidence="3">DUF222 domain-containing protein</fullName>
    </submittedName>
</protein>
<accession>A0ABZ0VAB9</accession>
<keyword evidence="4" id="KW-1185">Reference proteome</keyword>
<sequence length="483" mass="52386">MNADEKRRRAEDKRAGVFADELAKLRRRRAVLEAKETRLLADAYALTLEQRSRIGSVSSRERDIPLRSMALELGMAVRVNDRSMQSQMHDAHELVELFPATMAALVEGRVTRAHAQVIQDAGRVIEDPVDRADFERIVLVEAERQTVPRTKKHANQRAAVLDPRPLQERHDTAIRERRVWVTDLDDTLSTLTILGGNVYIHGAYHRLTGQGTTIKDVDRAKRREHAAAQANADANGGSGGPGSGSGSGFGLGETGTHDDGNGNGSGSGSRETAEPWFDDRSLDEIRADLALDMLLTGCPTIDPTDGAKGGLGAITAEVQITIPITTLTGVTNSGAELNGITPVDPETARRMAGTARVWDRVMTDPITGVVTAVDRYVPHPSQTRFLNARDVTCRTPGCRRPAKICDKDHSRDFALGGPTSNDNLCNECARHHTLKHATNWHVEQLPGGVLTFTSPGGKTYESHPPSRVAFVPADDGGYGVAPF</sequence>
<reference evidence="3 4" key="1">
    <citation type="submission" date="2023-06" db="EMBL/GenBank/DDBJ databases">
        <title>Rock-solubilizing bacteria, Microbacterium invictum, promotes re-establishment of vegetation in rocky wasteland by accelerating rock bio-weathering and reshaping soil bacterial community.</title>
        <authorList>
            <person name="Liu C."/>
        </authorList>
    </citation>
    <scope>NUCLEOTIDE SEQUENCE [LARGE SCALE GENOMIC DNA]</scope>
    <source>
        <strain evidence="3 4">X-18</strain>
    </source>
</reference>
<feature type="domain" description="DUF222" evidence="2">
    <location>
        <begin position="29"/>
        <end position="193"/>
    </location>
</feature>
<dbReference type="InterPro" id="IPR003870">
    <property type="entry name" value="DUF222"/>
</dbReference>
<feature type="region of interest" description="Disordered" evidence="1">
    <location>
        <begin position="221"/>
        <end position="276"/>
    </location>
</feature>